<keyword evidence="2" id="KW-1133">Transmembrane helix</keyword>
<evidence type="ECO:0000256" key="1">
    <source>
        <dbReference type="SAM" id="MobiDB-lite"/>
    </source>
</evidence>
<keyword evidence="5" id="KW-1185">Reference proteome</keyword>
<evidence type="ECO:0000313" key="3">
    <source>
        <dbReference type="EMBL" id="CBZ52626.1"/>
    </source>
</evidence>
<evidence type="ECO:0000256" key="2">
    <source>
        <dbReference type="SAM" id="Phobius"/>
    </source>
</evidence>
<reference evidence="5" key="3">
    <citation type="journal article" date="2012" name="PLoS Pathog.">
        <title>Comparative genomics of the apicomplexan parasites Toxoplasma gondii and Neospora caninum: Coccidia differing in host range and transmission strategy.</title>
        <authorList>
            <person name="Reid A.J."/>
            <person name="Vermont S.J."/>
            <person name="Cotton J.A."/>
            <person name="Harris D."/>
            <person name="Hill-Cawthorne G.A."/>
            <person name="Konen-Waisman S."/>
            <person name="Latham S.M."/>
            <person name="Mourier T."/>
            <person name="Norton R."/>
            <person name="Quail M.A."/>
            <person name="Sanders M."/>
            <person name="Shanmugam D."/>
            <person name="Sohal A."/>
            <person name="Wasmuth J.D."/>
            <person name="Brunk B."/>
            <person name="Grigg M.E."/>
            <person name="Howard J.C."/>
            <person name="Parkinson J."/>
            <person name="Roos D.S."/>
            <person name="Trees A.J."/>
            <person name="Berriman M."/>
            <person name="Pain A."/>
            <person name="Wastling J.M."/>
        </authorList>
    </citation>
    <scope>NUCLEOTIDE SEQUENCE [LARGE SCALE GENOMIC DNA]</scope>
    <source>
        <strain evidence="5">Liverpool</strain>
    </source>
</reference>
<name>F0VFY2_NEOCL</name>
<reference evidence="4" key="4">
    <citation type="journal article" date="2015" name="PLoS ONE">
        <title>Comprehensive Evaluation of Toxoplasma gondii VEG and Neospora caninum LIV Genomes with Tachyzoite Stage Transcriptome and Proteome Defines Novel Transcript Features.</title>
        <authorList>
            <person name="Ramaprasad A."/>
            <person name="Mourier T."/>
            <person name="Naeem R."/>
            <person name="Malas T.B."/>
            <person name="Moussa E."/>
            <person name="Panigrahi A."/>
            <person name="Vermont S.J."/>
            <person name="Otto T.D."/>
            <person name="Wastling J."/>
            <person name="Pain A."/>
        </authorList>
    </citation>
    <scope>NUCLEOTIDE SEQUENCE</scope>
    <source>
        <strain evidence="4">Liverpool</strain>
    </source>
</reference>
<feature type="region of interest" description="Disordered" evidence="1">
    <location>
        <begin position="61"/>
        <end position="118"/>
    </location>
</feature>
<protein>
    <recommendedName>
        <fullName evidence="6">Transmembrane protein</fullName>
    </recommendedName>
</protein>
<evidence type="ECO:0000313" key="5">
    <source>
        <dbReference type="Proteomes" id="UP000007494"/>
    </source>
</evidence>
<evidence type="ECO:0008006" key="6">
    <source>
        <dbReference type="Google" id="ProtNLM"/>
    </source>
</evidence>
<organism evidence="3 5">
    <name type="scientific">Neospora caninum (strain Liverpool)</name>
    <dbReference type="NCBI Taxonomy" id="572307"/>
    <lineage>
        <taxon>Eukaryota</taxon>
        <taxon>Sar</taxon>
        <taxon>Alveolata</taxon>
        <taxon>Apicomplexa</taxon>
        <taxon>Conoidasida</taxon>
        <taxon>Coccidia</taxon>
        <taxon>Eucoccidiorida</taxon>
        <taxon>Eimeriorina</taxon>
        <taxon>Sarcocystidae</taxon>
        <taxon>Neospora</taxon>
    </lineage>
</organism>
<dbReference type="OrthoDB" id="333484at2759"/>
<evidence type="ECO:0000313" key="4">
    <source>
        <dbReference type="EMBL" id="CEL66605.1"/>
    </source>
</evidence>
<feature type="compositionally biased region" description="Basic and acidic residues" evidence="1">
    <location>
        <begin position="83"/>
        <end position="94"/>
    </location>
</feature>
<dbReference type="Proteomes" id="UP000007494">
    <property type="component" value="Chromosome VIIb"/>
</dbReference>
<dbReference type="RefSeq" id="XP_003882658.1">
    <property type="nucleotide sequence ID" value="XM_003882609.1"/>
</dbReference>
<feature type="compositionally biased region" description="Acidic residues" evidence="1">
    <location>
        <begin position="108"/>
        <end position="118"/>
    </location>
</feature>
<reference evidence="3" key="1">
    <citation type="submission" date="2011-02" db="EMBL/GenBank/DDBJ databases">
        <authorList>
            <person name="Aslett M."/>
        </authorList>
    </citation>
    <scope>NUCLEOTIDE SEQUENCE</scope>
    <source>
        <strain evidence="3">Liverpool</strain>
    </source>
</reference>
<dbReference type="EMBL" id="LN714482">
    <property type="protein sequence ID" value="CEL66605.1"/>
    <property type="molecule type" value="Genomic_DNA"/>
</dbReference>
<dbReference type="OMA" id="TWCVFLL"/>
<proteinExistence type="predicted"/>
<reference evidence="3" key="2">
    <citation type="submission" date="2011-03" db="EMBL/GenBank/DDBJ databases">
        <title>Comparative genomics and transcriptomics of Neospora caninum and Toxoplasma gondii.</title>
        <authorList>
            <person name="Reid A.J."/>
            <person name="Sohal A."/>
            <person name="Harris D."/>
            <person name="Quail M."/>
            <person name="Sanders M."/>
            <person name="Berriman M."/>
            <person name="Wastling J.M."/>
            <person name="Pain A."/>
        </authorList>
    </citation>
    <scope>NUCLEOTIDE SEQUENCE</scope>
    <source>
        <strain evidence="3">Liverpool</strain>
    </source>
</reference>
<sequence length="194" mass="21036">MDSEVFGQVSPVPAEELDMLKMILTPYEGKIIKHTPETESAVVFFPNREALEALKDIPSYKTVEIPRPQDETPQSPAPEPAEEEKIPEGEEAQKDPAAAAGEAGGEHGEEEATPVEDEVDQTVAQNVVPEATAHAAEQTPRPQTAVETPAVEGVKRKPLPANDVFYLFGDENIVVPTWCIFLLAYSVLAVFGVC</sequence>
<feature type="transmembrane region" description="Helical" evidence="2">
    <location>
        <begin position="173"/>
        <end position="193"/>
    </location>
</feature>
<dbReference type="InParanoid" id="F0VFY2"/>
<accession>F0VFY2</accession>
<dbReference type="EMBL" id="FR823389">
    <property type="protein sequence ID" value="CBZ52626.1"/>
    <property type="molecule type" value="Genomic_DNA"/>
</dbReference>
<dbReference type="eggNOG" id="ENOG502TMB1">
    <property type="taxonomic scope" value="Eukaryota"/>
</dbReference>
<dbReference type="GeneID" id="13444871"/>
<keyword evidence="2" id="KW-0472">Membrane</keyword>
<dbReference type="VEuPathDB" id="ToxoDB:NCLIV_024140"/>
<gene>
    <name evidence="4" type="ORF">BN1204_024140</name>
    <name evidence="3" type="ORF">NCLIV_024140</name>
</gene>
<keyword evidence="2" id="KW-0812">Transmembrane</keyword>
<dbReference type="AlphaFoldDB" id="F0VFY2"/>